<dbReference type="Gramene" id="PNW85104">
    <property type="protein sequence ID" value="PNW85104"/>
    <property type="gene ID" value="CHLRE_03g171850v5"/>
</dbReference>
<evidence type="ECO:0000313" key="4">
    <source>
        <dbReference type="Proteomes" id="UP000006906"/>
    </source>
</evidence>
<feature type="region of interest" description="Disordered" evidence="2">
    <location>
        <begin position="1581"/>
        <end position="1619"/>
    </location>
</feature>
<keyword evidence="1" id="KW-0945">Host-virus interaction</keyword>
<feature type="compositionally biased region" description="Gly residues" evidence="2">
    <location>
        <begin position="477"/>
        <end position="488"/>
    </location>
</feature>
<feature type="region of interest" description="Disordered" evidence="2">
    <location>
        <begin position="693"/>
        <end position="759"/>
    </location>
</feature>
<feature type="region of interest" description="Disordered" evidence="2">
    <location>
        <begin position="781"/>
        <end position="809"/>
    </location>
</feature>
<feature type="compositionally biased region" description="Low complexity" evidence="2">
    <location>
        <begin position="2003"/>
        <end position="2016"/>
    </location>
</feature>
<feature type="compositionally biased region" description="Pro residues" evidence="2">
    <location>
        <begin position="859"/>
        <end position="884"/>
    </location>
</feature>
<reference evidence="3 4" key="1">
    <citation type="journal article" date="2007" name="Science">
        <title>The Chlamydomonas genome reveals the evolution of key animal and plant functions.</title>
        <authorList>
            <person name="Merchant S.S."/>
            <person name="Prochnik S.E."/>
            <person name="Vallon O."/>
            <person name="Harris E.H."/>
            <person name="Karpowicz S.J."/>
            <person name="Witman G.B."/>
            <person name="Terry A."/>
            <person name="Salamov A."/>
            <person name="Fritz-Laylin L.K."/>
            <person name="Marechal-Drouard L."/>
            <person name="Marshall W.F."/>
            <person name="Qu L.H."/>
            <person name="Nelson D.R."/>
            <person name="Sanderfoot A.A."/>
            <person name="Spalding M.H."/>
            <person name="Kapitonov V.V."/>
            <person name="Ren Q."/>
            <person name="Ferris P."/>
            <person name="Lindquist E."/>
            <person name="Shapiro H."/>
            <person name="Lucas S.M."/>
            <person name="Grimwood J."/>
            <person name="Schmutz J."/>
            <person name="Cardol P."/>
            <person name="Cerutti H."/>
            <person name="Chanfreau G."/>
            <person name="Chen C.L."/>
            <person name="Cognat V."/>
            <person name="Croft M.T."/>
            <person name="Dent R."/>
            <person name="Dutcher S."/>
            <person name="Fernandez E."/>
            <person name="Fukuzawa H."/>
            <person name="Gonzalez-Ballester D."/>
            <person name="Gonzalez-Halphen D."/>
            <person name="Hallmann A."/>
            <person name="Hanikenne M."/>
            <person name="Hippler M."/>
            <person name="Inwood W."/>
            <person name="Jabbari K."/>
            <person name="Kalanon M."/>
            <person name="Kuras R."/>
            <person name="Lefebvre P.A."/>
            <person name="Lemaire S.D."/>
            <person name="Lobanov A.V."/>
            <person name="Lohr M."/>
            <person name="Manuell A."/>
            <person name="Meier I."/>
            <person name="Mets L."/>
            <person name="Mittag M."/>
            <person name="Mittelmeier T."/>
            <person name="Moroney J.V."/>
            <person name="Moseley J."/>
            <person name="Napoli C."/>
            <person name="Nedelcu A.M."/>
            <person name="Niyogi K."/>
            <person name="Novoselov S.V."/>
            <person name="Paulsen I.T."/>
            <person name="Pazour G."/>
            <person name="Purton S."/>
            <person name="Ral J.P."/>
            <person name="Riano-Pachon D.M."/>
            <person name="Riekhof W."/>
            <person name="Rymarquis L."/>
            <person name="Schroda M."/>
            <person name="Stern D."/>
            <person name="Umen J."/>
            <person name="Willows R."/>
            <person name="Wilson N."/>
            <person name="Zimmer S.L."/>
            <person name="Allmer J."/>
            <person name="Balk J."/>
            <person name="Bisova K."/>
            <person name="Chen C.J."/>
            <person name="Elias M."/>
            <person name="Gendler K."/>
            <person name="Hauser C."/>
            <person name="Lamb M.R."/>
            <person name="Ledford H."/>
            <person name="Long J.C."/>
            <person name="Minagawa J."/>
            <person name="Page M.D."/>
            <person name="Pan J."/>
            <person name="Pootakham W."/>
            <person name="Roje S."/>
            <person name="Rose A."/>
            <person name="Stahlberg E."/>
            <person name="Terauchi A.M."/>
            <person name="Yang P."/>
            <person name="Ball S."/>
            <person name="Bowler C."/>
            <person name="Dieckmann C.L."/>
            <person name="Gladyshev V.N."/>
            <person name="Green P."/>
            <person name="Jorgensen R."/>
            <person name="Mayfield S."/>
            <person name="Mueller-Roeber B."/>
            <person name="Rajamani S."/>
            <person name="Sayre R.T."/>
            <person name="Brokstein P."/>
            <person name="Dubchak I."/>
            <person name="Goodstein D."/>
            <person name="Hornick L."/>
            <person name="Huang Y.W."/>
            <person name="Jhaveri J."/>
            <person name="Luo Y."/>
            <person name="Martinez D."/>
            <person name="Ngau W.C."/>
            <person name="Otillar B."/>
            <person name="Poliakov A."/>
            <person name="Porter A."/>
            <person name="Szajkowski L."/>
            <person name="Werner G."/>
            <person name="Zhou K."/>
            <person name="Grigoriev I.V."/>
            <person name="Rokhsar D.S."/>
            <person name="Grossman A.R."/>
        </authorList>
    </citation>
    <scope>NUCLEOTIDE SEQUENCE [LARGE SCALE GENOMIC DNA]</scope>
    <source>
        <strain evidence="4">CC-503</strain>
    </source>
</reference>
<feature type="compositionally biased region" description="Low complexity" evidence="2">
    <location>
        <begin position="2325"/>
        <end position="2358"/>
    </location>
</feature>
<feature type="compositionally biased region" description="Polar residues" evidence="2">
    <location>
        <begin position="352"/>
        <end position="362"/>
    </location>
</feature>
<feature type="compositionally biased region" description="Polar residues" evidence="2">
    <location>
        <begin position="800"/>
        <end position="809"/>
    </location>
</feature>
<dbReference type="Proteomes" id="UP000006906">
    <property type="component" value="Chromosome 3"/>
</dbReference>
<feature type="region of interest" description="Disordered" evidence="2">
    <location>
        <begin position="2820"/>
        <end position="2850"/>
    </location>
</feature>
<feature type="compositionally biased region" description="Basic and acidic residues" evidence="2">
    <location>
        <begin position="2551"/>
        <end position="2562"/>
    </location>
</feature>
<feature type="compositionally biased region" description="Basic and acidic residues" evidence="2">
    <location>
        <begin position="944"/>
        <end position="960"/>
    </location>
</feature>
<dbReference type="EMBL" id="CM008964">
    <property type="protein sequence ID" value="PNW85104.1"/>
    <property type="molecule type" value="Genomic_DNA"/>
</dbReference>
<feature type="region of interest" description="Disordered" evidence="2">
    <location>
        <begin position="1418"/>
        <end position="1476"/>
    </location>
</feature>
<feature type="region of interest" description="Disordered" evidence="2">
    <location>
        <begin position="2600"/>
        <end position="2622"/>
    </location>
</feature>
<sequence length="3323" mass="329546">MSQEDSVISTAAGIKSKVEQLTGRLQHCVENLEMVSCSGQHFTREPAPVGQHQGQHQRHPSQHAAVQRSAAGERGADLLAQARTSATGAQPLPPHREGTRRRSSHASGASHEPENHHRESRGSASGGTDGKFGYGGLRRTAQQEEADEDEEDWADMPADPGADDSDENYHDEEQRGRSAMPGFMHQPMPVHGAPSDAPPPPNISVGAALQNLKASLSQQVQSSLSGKHTPTHGEQLKSQYKQAMSDNVQRRLLGRADNYHNTTSSLDASDSEGAGSGLQSGNLTRTRLMGALGSDNGGTVPGSPLRGASPAPTSRAAALLAGGGGSMARSAMRVSGTGSGAGDEDVRDAPQSAASSRRTSMDVQRPPPVPAPAPVPKPAAAPSPPPPIVPVPATGFKPPAGLTSPAVSSPLPAPVPATGFKMPMAASPAPAVAATSLSPAASFRSDAPALSPSPGSGGIGWKFGMDSGGSVNLGGPDTDGGGGKGEGGLSPFASGQSLQTSNSFAVAFEQGADVLLQPANNSGVVGFMPPASLTGVGSGSRPASGPQQATGFVPPASPGVGFMPPASTRSGSVTSESHYPTVGPSVVPPHYPSVGLSSGGLQPPPEPSGRSNSPPRADPRMVLNSYQSMQPSRPAATMPLRTVETVRLRTEPAAMQLPPGFALPPGLMGAAAAGGLGGGFGFGGGFGHGMGGGSSGVGFGTPSNLGQPPREQSRDSGNDSPETFSPMLGVQRPPPGRRRSDGSDNSDVTPIPPAGMSSTPSIPVGSFSFGINAAVFSSGPSMDSATAGGGGDEHSPAPAASSTSRHSLSQAAHALHGLQTVTEEDAASEDSPPKPVMGWKIGAVSEVESCAYAIDVTEEPPPPPPPSAVGFSPPPAFGFSPPPAQGSSLQPATASGPLSTLGWQPPPVATLPHVPVSPGAAVVPEHTSFRLSDGASMPGSDGGLRSDRGLQVEGREKLPWEDSTDDDEELQPAPLLRQSSSLRRLPPPIVAVSASGGMAPVSPGAVQLQPSPGAVTVMSSSLAPVQEADSEGRDSSVRLPKLQDDEVGAFPSYSENDVRPSLVLPAVNAASSSGQSAPPPTPAAVATLAAVAAPPAAANSSSQLQRQTSTLSSRSSGVVAATTPTGAHPPGDVSITITDADIARSGGVVPALLEIVRDRFRAKGMSNLAQFAAGSGTGSMAGGNSHGALGDEAHGAGTPQSAALAGETLARRIMARVDTFHSARRGGGPEDLVAALQSVAEHDEGGPRGVSEDGSSDRAVPVFRRTSTAASSGAAGASSAAGTSTGATAAAAVAAPGLSPTNSGSYAMLMAHSQQAAQQKVAATAIAAAAAAAAAAGGAQAAAITGVAPVTAASTVGMPPNLSRGPSIRIDSVRQALAPPIESPGAAASAASSHAATAATSAPVRAIRAPPAGGAAASLAHAQSAGTLTSSPPLEPYTSSSLSPRPAAVGTPSSPASTSKVETATQTVPPPVADGLPPALGTALDYFASTVVPVSGGTKGRPRNAAAEDERALPSDMPAVRTAADFFKGAANRATINTSAMAVPPRDTPAGISPAAGAAGVGAVAAASAPPGRVRTARDAMLNSSSATTPARPQRQSVSGRSGVASSGGGGVLTRAGSAGRRVSAAGRVVIDDEPVDLATYPSRSVSNRHVSAAASPGVAPSALRTSAHGGPGPSGPSDVGVDGLAKQQQLQLQHQALMQYQQQGYDRQALTREMLLHLAHMSPSRHPFETTTDEEREEEERRARRHARRTRSPPYPSTRGNGDSASAGQQQQPQQQPPTQPSSARRPAPAVGMASVPPVPWPRHQAANAPAGLALNPRISGGVEQLQARFDAEAAAAAGGRGFAAGGLPPRLADVLAAEAGLGPAAESPAVAAAPGDGIPVPPLSLDAPDMPEPGGGDTASAAGLSGVLLAGGGLSGSLPLPHETFFISSPRWRANDSDGLAGTGEVFLASGAGGKKAAGSGRGGAVSMLGRGRISATGGSGPEYTEDGGVSGVLAQRSRRSTTVTNTTSWTSSSDAEEAQLQGRHVDGVSGGGKGRRPDEAAGPRVQQSGGKQAAQLPVRSSAGARSSSSRGVNLERADTAGSGTAGGEHRPRLSATGRRRAAYWADEVSPLYGGPDAPYTDPDGLDREPSAASRGGAASPRGSSAAASVLSARRYVAVARAHRSVSEANSSKRLGAGAVLEGDDEDEEDEDEEAGGNARAGGADDVEEEDYDGPQDLQLDEEERQEQQPQQRRQAGTRAKPALAASRGDGAGAVGSQLRWGVADDEAGMGSTRAMASSSEHDEDEDGHEHSGRAPRDSTDSGGLTPDGTRVRQSLQRLLDMRAASATSPSRPAASSAKEQSPFAGRGPAPPSAAGTDSPAGLTGGSDGRSNSRSPSVTATAGGTTDADARDREQLLRRKGRAEGTSRTAAQPTATASAGATTSAVQRALLGNGAGAGAGNAHADGSADGASSDDAPPEDPHELVSPKYTQDMAEEEYGWDVATGDADVDNIASPRGRRPAAATTPRGGGSSRGRRGGRAARPPPPPLPYDPAEVPGAGTHDASPSYTRELEQEELRDTMAELIGSGGGGGGTREPPPPVMGTAAAVAAAVAALQADQEPSFSLSAPPAPGSRFGSAPGTAAAAVSAALAAAGSGSPAQHSPRGRHTVGGLPAAAAASTQSLTHTALASDGFNLALTNLLSGLGPVTLSSRASASSSSAAGMAGATSGGAGSASTPGKPIATQTSVGGPAVAVSTQTSLVAADSQQRQLLQGLQALEEQARRAAQATAALSTSASARGSPSASQPVADVAASEPDPELRRLLLAAWSKWYLRRLSADSGAGHERDSPAGGSAGGASDGQEAATEAATAAQARLQALTAALSNGGMDAREEDPSSSPRMQAAASASRLHMAFTRWLGAARSQRSAKAAARAPYQHAASSIPGLAVGANTNIAPPYPTSPSPAAPTYIGAFQHQHPQPGPGSLTYGSYLPTGTRQLAQPHAHQGSRAPAPAPSPPPVATSWPAALRTISSPPPQSAAAAAYQRAGMVAASAAGLRAGASPALPLASAGALSSGAGSVVGEALATNTPTVSRASGVRQVVSMLQAPGQAQPAHRHQPLATQAYTRVGYQGSAPAPPAAAAAAGAAAPVRRGGYPALGLLGTPAVPSAAAPAPGPASDLEAAVAQHLLASLVSGSGSGSDSVIVAGMQLATGRALLPATLASGTRGFALGGTLGGTPPAGGSTGGGLDARPRPASTGRLGPGASRPLAAASPAAAAGGAGGGGILGGRAAAAHSGLASSLGAHRPASPVAARRVPGATSSGADNIRLAPAANLGGLNLAYYGVGK</sequence>
<feature type="compositionally biased region" description="Polar residues" evidence="2">
    <location>
        <begin position="885"/>
        <end position="902"/>
    </location>
</feature>
<feature type="compositionally biased region" description="Low complexity" evidence="2">
    <location>
        <begin position="1651"/>
        <end position="1663"/>
    </location>
</feature>
<feature type="compositionally biased region" description="Polar residues" evidence="2">
    <location>
        <begin position="1582"/>
        <end position="1596"/>
    </location>
</feature>
<feature type="region of interest" description="Disordered" evidence="2">
    <location>
        <begin position="2865"/>
        <end position="2885"/>
    </location>
</feature>
<feature type="compositionally biased region" description="Polar residues" evidence="2">
    <location>
        <begin position="259"/>
        <end position="268"/>
    </location>
</feature>
<feature type="compositionally biased region" description="Polar residues" evidence="2">
    <location>
        <begin position="1451"/>
        <end position="1467"/>
    </location>
</feature>
<feature type="region of interest" description="Disordered" evidence="2">
    <location>
        <begin position="259"/>
        <end position="392"/>
    </location>
</feature>
<feature type="region of interest" description="Disordered" evidence="2">
    <location>
        <begin position="1493"/>
        <end position="1513"/>
    </location>
</feature>
<dbReference type="KEGG" id="cre:CHLRE_03g171850v5"/>
<feature type="region of interest" description="Disordered" evidence="2">
    <location>
        <begin position="1721"/>
        <end position="1806"/>
    </location>
</feature>
<feature type="region of interest" description="Disordered" evidence="2">
    <location>
        <begin position="535"/>
        <end position="621"/>
    </location>
</feature>
<feature type="region of interest" description="Disordered" evidence="2">
    <location>
        <begin position="43"/>
        <end position="205"/>
    </location>
</feature>
<feature type="compositionally biased region" description="Low complexity" evidence="2">
    <location>
        <begin position="2133"/>
        <end position="2148"/>
    </location>
</feature>
<dbReference type="OrthoDB" id="549440at2759"/>
<feature type="region of interest" description="Disordered" evidence="2">
    <location>
        <begin position="216"/>
        <end position="235"/>
    </location>
</feature>
<feature type="compositionally biased region" description="Acidic residues" evidence="2">
    <location>
        <begin position="2184"/>
        <end position="2197"/>
    </location>
</feature>
<feature type="compositionally biased region" description="Gly residues" evidence="2">
    <location>
        <begin position="3209"/>
        <end position="3225"/>
    </location>
</feature>
<protein>
    <submittedName>
        <fullName evidence="3">Uncharacterized protein</fullName>
    </submittedName>
</protein>
<dbReference type="PANTHER" id="PTHR13037:SF24">
    <property type="entry name" value="POLYCOMB PROTEIN PCL-RELATED"/>
    <property type="match status" value="1"/>
</dbReference>
<feature type="region of interest" description="Disordered" evidence="2">
    <location>
        <begin position="2943"/>
        <end position="3013"/>
    </location>
</feature>
<feature type="region of interest" description="Disordered" evidence="2">
    <location>
        <begin position="2769"/>
        <end position="2797"/>
    </location>
</feature>
<feature type="compositionally biased region" description="Basic and acidic residues" evidence="2">
    <location>
        <begin position="2290"/>
        <end position="2302"/>
    </location>
</feature>
<feature type="region of interest" description="Disordered" evidence="2">
    <location>
        <begin position="1647"/>
        <end position="1682"/>
    </location>
</feature>
<feature type="compositionally biased region" description="Basic and acidic residues" evidence="2">
    <location>
        <begin position="2390"/>
        <end position="2407"/>
    </location>
</feature>
<feature type="region of interest" description="Disordered" evidence="2">
    <location>
        <begin position="3209"/>
        <end position="3246"/>
    </location>
</feature>
<feature type="region of interest" description="Disordered" evidence="2">
    <location>
        <begin position="1975"/>
        <end position="2148"/>
    </location>
</feature>
<dbReference type="PaxDb" id="3055-EDP06157"/>
<feature type="compositionally biased region" description="Acidic residues" evidence="2">
    <location>
        <begin position="144"/>
        <end position="154"/>
    </location>
</feature>
<feature type="compositionally biased region" description="Polar residues" evidence="2">
    <location>
        <begin position="1427"/>
        <end position="1443"/>
    </location>
</feature>
<feature type="region of interest" description="Disordered" evidence="2">
    <location>
        <begin position="1869"/>
        <end position="1901"/>
    </location>
</feature>
<feature type="region of interest" description="Disordered" evidence="2">
    <location>
        <begin position="2700"/>
        <end position="2727"/>
    </location>
</feature>
<accession>A0A2K3DX49</accession>
<feature type="compositionally biased region" description="Low complexity" evidence="2">
    <location>
        <begin position="2408"/>
        <end position="2434"/>
    </location>
</feature>
<feature type="compositionally biased region" description="Polar residues" evidence="2">
    <location>
        <begin position="2371"/>
        <end position="2380"/>
    </location>
</feature>
<feature type="region of interest" description="Disordered" evidence="2">
    <location>
        <begin position="3279"/>
        <end position="3301"/>
    </location>
</feature>
<feature type="compositionally biased region" description="Low complexity" evidence="2">
    <location>
        <begin position="1765"/>
        <end position="1775"/>
    </location>
</feature>
<feature type="compositionally biased region" description="Low complexity" evidence="2">
    <location>
        <begin position="2839"/>
        <end position="2850"/>
    </location>
</feature>
<feature type="compositionally biased region" description="Acidic residues" evidence="2">
    <location>
        <begin position="2207"/>
        <end position="2227"/>
    </location>
</feature>
<feature type="compositionally biased region" description="Basic and acidic residues" evidence="2">
    <location>
        <begin position="111"/>
        <end position="121"/>
    </location>
</feature>
<feature type="compositionally biased region" description="Gly residues" evidence="2">
    <location>
        <begin position="124"/>
        <end position="136"/>
    </location>
</feature>
<feature type="region of interest" description="Disordered" evidence="2">
    <location>
        <begin position="856"/>
        <end position="904"/>
    </location>
</feature>
<feature type="region of interest" description="Disordered" evidence="2">
    <location>
        <begin position="930"/>
        <end position="985"/>
    </location>
</feature>
<evidence type="ECO:0000256" key="1">
    <source>
        <dbReference type="ARBA" id="ARBA00022581"/>
    </source>
</evidence>
<gene>
    <name evidence="3" type="ORF">CHLRE_03g171850v5</name>
</gene>
<feature type="region of interest" description="Disordered" evidence="2">
    <location>
        <begin position="1097"/>
        <end position="1132"/>
    </location>
</feature>
<feature type="compositionally biased region" description="Basic and acidic residues" evidence="2">
    <location>
        <begin position="167"/>
        <end position="176"/>
    </location>
</feature>
<feature type="compositionally biased region" description="Low complexity" evidence="2">
    <location>
        <begin position="2062"/>
        <end position="2074"/>
    </location>
</feature>
<feature type="region of interest" description="Disordered" evidence="2">
    <location>
        <begin position="2635"/>
        <end position="2654"/>
    </location>
</feature>
<feature type="compositionally biased region" description="Low complexity" evidence="2">
    <location>
        <begin position="216"/>
        <end position="225"/>
    </location>
</feature>
<dbReference type="PANTHER" id="PTHR13037">
    <property type="entry name" value="FORMIN"/>
    <property type="match status" value="1"/>
</dbReference>
<organism evidence="3 4">
    <name type="scientific">Chlamydomonas reinhardtii</name>
    <name type="common">Chlamydomonas smithii</name>
    <dbReference type="NCBI Taxonomy" id="3055"/>
    <lineage>
        <taxon>Eukaryota</taxon>
        <taxon>Viridiplantae</taxon>
        <taxon>Chlorophyta</taxon>
        <taxon>core chlorophytes</taxon>
        <taxon>Chlorophyceae</taxon>
        <taxon>CS clade</taxon>
        <taxon>Chlamydomonadales</taxon>
        <taxon>Chlamydomonadaceae</taxon>
        <taxon>Chlamydomonas</taxon>
    </lineage>
</organism>
<feature type="compositionally biased region" description="Low complexity" evidence="2">
    <location>
        <begin position="971"/>
        <end position="984"/>
    </location>
</feature>
<feature type="region of interest" description="Disordered" evidence="2">
    <location>
        <begin position="467"/>
        <end position="496"/>
    </location>
</feature>
<feature type="compositionally biased region" description="Pro residues" evidence="2">
    <location>
        <begin position="365"/>
        <end position="390"/>
    </location>
</feature>
<evidence type="ECO:0000256" key="2">
    <source>
        <dbReference type="SAM" id="MobiDB-lite"/>
    </source>
</evidence>
<feature type="compositionally biased region" description="Low complexity" evidence="2">
    <location>
        <begin position="1097"/>
        <end position="1116"/>
    </location>
</feature>
<dbReference type="RefSeq" id="XP_042926021.1">
    <property type="nucleotide sequence ID" value="XM_043060892.1"/>
</dbReference>
<dbReference type="STRING" id="3055.A0A2K3DX49"/>
<name>A0A2K3DX49_CHLRE</name>
<dbReference type="InParanoid" id="A0A2K3DX49"/>
<evidence type="ECO:0000313" key="3">
    <source>
        <dbReference type="EMBL" id="PNW85104.1"/>
    </source>
</evidence>
<dbReference type="GeneID" id="5728922"/>
<feature type="region of interest" description="Disordered" evidence="2">
    <location>
        <begin position="2165"/>
        <end position="2584"/>
    </location>
</feature>
<feature type="compositionally biased region" description="Low complexity" evidence="2">
    <location>
        <begin position="2442"/>
        <end position="2457"/>
    </location>
</feature>
<feature type="compositionally biased region" description="Polar residues" evidence="2">
    <location>
        <begin position="567"/>
        <end position="578"/>
    </location>
</feature>
<keyword evidence="4" id="KW-1185">Reference proteome</keyword>
<feature type="compositionally biased region" description="Low complexity" evidence="2">
    <location>
        <begin position="2769"/>
        <end position="2779"/>
    </location>
</feature>
<feature type="compositionally biased region" description="Low complexity" evidence="2">
    <location>
        <begin position="1782"/>
        <end position="1791"/>
    </location>
</feature>
<proteinExistence type="predicted"/>